<name>A0ABQ7QT18_PLUXY</name>
<feature type="region of interest" description="Disordered" evidence="2">
    <location>
        <begin position="478"/>
        <end position="536"/>
    </location>
</feature>
<feature type="compositionally biased region" description="Basic residues" evidence="2">
    <location>
        <begin position="692"/>
        <end position="708"/>
    </location>
</feature>
<feature type="domain" description="C2H2-type" evidence="3">
    <location>
        <begin position="76"/>
        <end position="103"/>
    </location>
</feature>
<feature type="compositionally biased region" description="Polar residues" evidence="2">
    <location>
        <begin position="1088"/>
        <end position="1101"/>
    </location>
</feature>
<feature type="compositionally biased region" description="Polar residues" evidence="2">
    <location>
        <begin position="823"/>
        <end position="833"/>
    </location>
</feature>
<keyword evidence="5" id="KW-1185">Reference proteome</keyword>
<feature type="compositionally biased region" description="Basic and acidic residues" evidence="2">
    <location>
        <begin position="490"/>
        <end position="520"/>
    </location>
</feature>
<dbReference type="PANTHER" id="PTHR21020">
    <property type="entry name" value="ZINC FINGER PROTEIN 800"/>
    <property type="match status" value="1"/>
</dbReference>
<feature type="compositionally biased region" description="Basic and acidic residues" evidence="2">
    <location>
        <begin position="709"/>
        <end position="718"/>
    </location>
</feature>
<accession>A0ABQ7QT18</accession>
<comment type="caution">
    <text evidence="4">The sequence shown here is derived from an EMBL/GenBank/DDBJ whole genome shotgun (WGS) entry which is preliminary data.</text>
</comment>
<evidence type="ECO:0000313" key="5">
    <source>
        <dbReference type="Proteomes" id="UP000823941"/>
    </source>
</evidence>
<dbReference type="Proteomes" id="UP000823941">
    <property type="component" value="Chromosome 9"/>
</dbReference>
<dbReference type="PANTHER" id="PTHR21020:SF0">
    <property type="entry name" value="ZINC FINGER PROTEIN 800"/>
    <property type="match status" value="1"/>
</dbReference>
<feature type="compositionally biased region" description="Basic and acidic residues" evidence="2">
    <location>
        <begin position="1068"/>
        <end position="1082"/>
    </location>
</feature>
<feature type="region of interest" description="Disordered" evidence="2">
    <location>
        <begin position="1051"/>
        <end position="1116"/>
    </location>
</feature>
<keyword evidence="1" id="KW-0862">Zinc</keyword>
<feature type="compositionally biased region" description="Low complexity" evidence="2">
    <location>
        <begin position="659"/>
        <end position="684"/>
    </location>
</feature>
<gene>
    <name evidence="4" type="ORF">JYU34_006811</name>
</gene>
<feature type="compositionally biased region" description="Basic and acidic residues" evidence="2">
    <location>
        <begin position="1106"/>
        <end position="1116"/>
    </location>
</feature>
<feature type="compositionally biased region" description="Polar residues" evidence="2">
    <location>
        <begin position="1051"/>
        <end position="1065"/>
    </location>
</feature>
<dbReference type="PROSITE" id="PS50157">
    <property type="entry name" value="ZINC_FINGER_C2H2_2"/>
    <property type="match status" value="3"/>
</dbReference>
<keyword evidence="1" id="KW-0479">Metal-binding</keyword>
<dbReference type="InterPro" id="IPR039149">
    <property type="entry name" value="ZNF800"/>
</dbReference>
<evidence type="ECO:0000259" key="3">
    <source>
        <dbReference type="PROSITE" id="PS50157"/>
    </source>
</evidence>
<dbReference type="EMBL" id="JAHIBW010000009">
    <property type="protein sequence ID" value="KAG7308151.1"/>
    <property type="molecule type" value="Genomic_DNA"/>
</dbReference>
<feature type="region of interest" description="Disordered" evidence="2">
    <location>
        <begin position="649"/>
        <end position="718"/>
    </location>
</feature>
<protein>
    <recommendedName>
        <fullName evidence="3">C2H2-type domain-containing protein</fullName>
    </recommendedName>
</protein>
<feature type="domain" description="C2H2-type" evidence="3">
    <location>
        <begin position="385"/>
        <end position="416"/>
    </location>
</feature>
<feature type="region of interest" description="Disordered" evidence="2">
    <location>
        <begin position="401"/>
        <end position="454"/>
    </location>
</feature>
<sequence>MAGNKINTKSKGRDDKSKGNKCGSQNNEESDDHHDFSMLRKPILTSITGFAQARKIFDLGTIELKQLITNECDLLYECKVCRNIFRSLINFISHKRVYCKEQFNTSQHGHFLAHSSMVNEFLKLKRLEEEYNESLKAKVESEQDLEDEGRIPLTKDLTAVVENITKTRGVREGVIDEVQQVTLRKISSSPYAVFQSAGGNEEIRADHMRQQVQELDQLLSQDKAVLQSDGKFKIESSKPDNQQESEGVIQISDDEENDTEEGSLTCKICNLRFSTQKTMKFHMKYKHLASRLVFPCPDCVDIFSTSWSVYRHLFKVHRKSAAQIRRLRESIQAKAFKMNNPPPSYERRKNNMKPATEVKKISEEERLDQENQAWMDNMESDGSMPRCGGCGRSFERRAALASHTHTCQPRHRALRRATDRDPRRIEIQIRKDYNKGPSGVTVKSNDGNANKAPQDEIKKSVFKIQKEPEKKVVLEEATMFVDDEEATPPEDNKDNDENSTEPPEKPADEPAKEKPTIKVENEEEKDDLPIDPPIPKQAFSEQSEKLVSNLVAFKQKLQQNKSDVDIPNLHCNICNWNAKNIYELYDHLAQHYKWVRYTCKLCNFKNYEFEKLSEHVKTVHKLRGDNEFYCSTIKALDGAEALEHYNANNSEEAMDETESSPNSRRPSRCSSDSSRFSDDSSNSSARFETATRKRKMNTAKTSGKKKKRQTDNDKDEKDAVKTDGVTIDKVIHHVIFGDADTNAQVKSFEENSSDLDDTEDKIVKRMSTPAVATRRPVRKKTIRKNEDFEYDLSNLLKMEAQGYRESQNVVTTKTTQTKKKPASENQTNQPSLNDTISNDFIGALLAMSKKSVDLSAALIKPYDMSVFKAVKEPIRASYPFVKPMLPKLQGRSDKVSPKKDLTDEKDINKTATKSTNINSINETTDPPLTNNEIKANVKEMTPEVKPTAGNIIPIKLRRQSMEVIKNPIINKNISELSKAGMKTKILVIKPINRNKDGSPSVGKPIKFQTIKLKDPKRASKDSNSDQVVVVKMPKVDRAAVATNSNKELRVTENNTTITPIDSATAKSPDIKSDDNEAKKSLSNDDDVTSVSPKDNNIQTNNEECEIVNHDSRTGTE</sequence>
<dbReference type="SMART" id="SM00355">
    <property type="entry name" value="ZnF_C2H2"/>
    <property type="match status" value="6"/>
</dbReference>
<dbReference type="InterPro" id="IPR013087">
    <property type="entry name" value="Znf_C2H2_type"/>
</dbReference>
<feature type="region of interest" description="Disordered" evidence="2">
    <location>
        <begin position="994"/>
        <end position="1026"/>
    </location>
</feature>
<dbReference type="Gene3D" id="3.30.160.60">
    <property type="entry name" value="Classic Zinc Finger"/>
    <property type="match status" value="2"/>
</dbReference>
<organism evidence="4 5">
    <name type="scientific">Plutella xylostella</name>
    <name type="common">Diamondback moth</name>
    <name type="synonym">Plutella maculipennis</name>
    <dbReference type="NCBI Taxonomy" id="51655"/>
    <lineage>
        <taxon>Eukaryota</taxon>
        <taxon>Metazoa</taxon>
        <taxon>Ecdysozoa</taxon>
        <taxon>Arthropoda</taxon>
        <taxon>Hexapoda</taxon>
        <taxon>Insecta</taxon>
        <taxon>Pterygota</taxon>
        <taxon>Neoptera</taxon>
        <taxon>Endopterygota</taxon>
        <taxon>Lepidoptera</taxon>
        <taxon>Glossata</taxon>
        <taxon>Ditrysia</taxon>
        <taxon>Yponomeutoidea</taxon>
        <taxon>Plutellidae</taxon>
        <taxon>Plutella</taxon>
    </lineage>
</organism>
<feature type="domain" description="C2H2-type" evidence="3">
    <location>
        <begin position="264"/>
        <end position="292"/>
    </location>
</feature>
<feature type="compositionally biased region" description="Basic and acidic residues" evidence="2">
    <location>
        <begin position="1011"/>
        <end position="1023"/>
    </location>
</feature>
<feature type="region of interest" description="Disordered" evidence="2">
    <location>
        <begin position="231"/>
        <end position="257"/>
    </location>
</feature>
<feature type="region of interest" description="Disordered" evidence="2">
    <location>
        <begin position="806"/>
        <end position="833"/>
    </location>
</feature>
<feature type="region of interest" description="Disordered" evidence="2">
    <location>
        <begin position="1"/>
        <end position="34"/>
    </location>
</feature>
<evidence type="ECO:0000313" key="4">
    <source>
        <dbReference type="EMBL" id="KAG7308151.1"/>
    </source>
</evidence>
<reference evidence="4 5" key="1">
    <citation type="submission" date="2021-06" db="EMBL/GenBank/DDBJ databases">
        <title>A haploid diamondback moth (Plutella xylostella L.) genome assembly resolves 31 chromosomes and identifies a diamide resistance mutation.</title>
        <authorList>
            <person name="Ward C.M."/>
            <person name="Perry K.D."/>
            <person name="Baker G."/>
            <person name="Powis K."/>
            <person name="Heckel D.G."/>
            <person name="Baxter S.W."/>
        </authorList>
    </citation>
    <scope>NUCLEOTIDE SEQUENCE [LARGE SCALE GENOMIC DNA]</scope>
    <source>
        <strain evidence="4 5">LV</strain>
        <tissue evidence="4">Single pupa</tissue>
    </source>
</reference>
<feature type="compositionally biased region" description="Basic and acidic residues" evidence="2">
    <location>
        <begin position="416"/>
        <end position="434"/>
    </location>
</feature>
<dbReference type="InterPro" id="IPR036236">
    <property type="entry name" value="Znf_C2H2_sf"/>
</dbReference>
<evidence type="ECO:0000256" key="1">
    <source>
        <dbReference type="PROSITE-ProRule" id="PRU00042"/>
    </source>
</evidence>
<evidence type="ECO:0000256" key="2">
    <source>
        <dbReference type="SAM" id="MobiDB-lite"/>
    </source>
</evidence>
<dbReference type="PROSITE" id="PS00028">
    <property type="entry name" value="ZINC_FINGER_C2H2_1"/>
    <property type="match status" value="2"/>
</dbReference>
<keyword evidence="1" id="KW-0863">Zinc-finger</keyword>
<dbReference type="SUPFAM" id="SSF57667">
    <property type="entry name" value="beta-beta-alpha zinc fingers"/>
    <property type="match status" value="1"/>
</dbReference>
<proteinExistence type="predicted"/>